<accession>A0A3A3GE58</accession>
<dbReference type="GO" id="GO:0003824">
    <property type="term" value="F:catalytic activity"/>
    <property type="evidence" value="ECO:0007669"/>
    <property type="project" value="InterPro"/>
</dbReference>
<organism evidence="3 4">
    <name type="scientific">Paenibacillus thiaminolyticus</name>
    <name type="common">Bacillus thiaminolyticus</name>
    <dbReference type="NCBI Taxonomy" id="49283"/>
    <lineage>
        <taxon>Bacteria</taxon>
        <taxon>Bacillati</taxon>
        <taxon>Bacillota</taxon>
        <taxon>Bacilli</taxon>
        <taxon>Bacillales</taxon>
        <taxon>Paenibacillaceae</taxon>
        <taxon>Paenibacillus</taxon>
    </lineage>
</organism>
<dbReference type="PANTHER" id="PTHR46044">
    <property type="entry name" value="NITRILASE"/>
    <property type="match status" value="1"/>
</dbReference>
<dbReference type="InterPro" id="IPR036526">
    <property type="entry name" value="C-N_Hydrolase_sf"/>
</dbReference>
<evidence type="ECO:0000313" key="3">
    <source>
        <dbReference type="EMBL" id="RJG22163.1"/>
    </source>
</evidence>
<protein>
    <recommendedName>
        <fullName evidence="2">CN hydrolase domain-containing protein</fullName>
    </recommendedName>
</protein>
<proteinExistence type="inferred from homology"/>
<dbReference type="SUPFAM" id="SSF56317">
    <property type="entry name" value="Carbon-nitrogen hydrolase"/>
    <property type="match status" value="1"/>
</dbReference>
<evidence type="ECO:0000313" key="4">
    <source>
        <dbReference type="Proteomes" id="UP000266177"/>
    </source>
</evidence>
<comment type="similarity">
    <text evidence="1">Belongs to the carbon-nitrogen hydrolase superfamily. Nitrilase family.</text>
</comment>
<dbReference type="RefSeq" id="WP_119795053.1">
    <property type="nucleotide sequence ID" value="NZ_QYZD01000018.1"/>
</dbReference>
<dbReference type="PROSITE" id="PS50263">
    <property type="entry name" value="CN_HYDROLASE"/>
    <property type="match status" value="1"/>
</dbReference>
<reference evidence="3 4" key="1">
    <citation type="submission" date="2018-09" db="EMBL/GenBank/DDBJ databases">
        <title>Paenibacillus SK2017-BO5.</title>
        <authorList>
            <person name="Piskunova J.V."/>
            <person name="Dubiley S.A."/>
            <person name="Severinov K.V."/>
        </authorList>
    </citation>
    <scope>NUCLEOTIDE SEQUENCE [LARGE SCALE GENOMIC DNA]</scope>
    <source>
        <strain evidence="3 4">BO5</strain>
    </source>
</reference>
<evidence type="ECO:0000256" key="1">
    <source>
        <dbReference type="ARBA" id="ARBA00008129"/>
    </source>
</evidence>
<dbReference type="EMBL" id="QYZD01000018">
    <property type="protein sequence ID" value="RJG22163.1"/>
    <property type="molecule type" value="Genomic_DNA"/>
</dbReference>
<comment type="caution">
    <text evidence="3">The sequence shown here is derived from an EMBL/GenBank/DDBJ whole genome shotgun (WGS) entry which is preliminary data.</text>
</comment>
<dbReference type="Gene3D" id="3.60.110.10">
    <property type="entry name" value="Carbon-nitrogen hydrolase"/>
    <property type="match status" value="1"/>
</dbReference>
<sequence>MKKRYIKVAAIQSAPILFDKASAMDKIAQMTREAAGQGAALIVFPEVFDLSEVTNSRFDFDVTGHYSRPDIFQLIVNDKKQEVVRTAGMS</sequence>
<gene>
    <name evidence="3" type="ORF">DQX05_18940</name>
</gene>
<feature type="domain" description="CN hydrolase" evidence="2">
    <location>
        <begin position="6"/>
        <end position="90"/>
    </location>
</feature>
<evidence type="ECO:0000259" key="2">
    <source>
        <dbReference type="PROSITE" id="PS50263"/>
    </source>
</evidence>
<dbReference type="Pfam" id="PF00795">
    <property type="entry name" value="CN_hydrolase"/>
    <property type="match status" value="1"/>
</dbReference>
<dbReference type="InterPro" id="IPR044149">
    <property type="entry name" value="Nitrilases_CHs"/>
</dbReference>
<dbReference type="PANTHER" id="PTHR46044:SF1">
    <property type="entry name" value="CN HYDROLASE DOMAIN-CONTAINING PROTEIN"/>
    <property type="match status" value="1"/>
</dbReference>
<dbReference type="OrthoDB" id="9811121at2"/>
<name>A0A3A3GE58_PANTH</name>
<dbReference type="Proteomes" id="UP000266177">
    <property type="component" value="Unassembled WGS sequence"/>
</dbReference>
<dbReference type="AlphaFoldDB" id="A0A3A3GE58"/>
<dbReference type="InterPro" id="IPR003010">
    <property type="entry name" value="C-N_Hydrolase"/>
</dbReference>